<reference evidence="2 3" key="1">
    <citation type="journal article" date="2024" name="Science">
        <title>Giant polyketide synthase enzymes in the biosynthesis of giant marine polyether toxins.</title>
        <authorList>
            <person name="Fallon T.R."/>
            <person name="Shende V.V."/>
            <person name="Wierzbicki I.H."/>
            <person name="Pendleton A.L."/>
            <person name="Watervoot N.F."/>
            <person name="Auber R.P."/>
            <person name="Gonzalez D.J."/>
            <person name="Wisecaver J.H."/>
            <person name="Moore B.S."/>
        </authorList>
    </citation>
    <scope>NUCLEOTIDE SEQUENCE [LARGE SCALE GENOMIC DNA]</scope>
    <source>
        <strain evidence="2 3">12B1</strain>
    </source>
</reference>
<accession>A0AB34IDU3</accession>
<feature type="compositionally biased region" description="Pro residues" evidence="1">
    <location>
        <begin position="146"/>
        <end position="165"/>
    </location>
</feature>
<dbReference type="EMBL" id="JBGBPQ010000028">
    <property type="protein sequence ID" value="KAL1496900.1"/>
    <property type="molecule type" value="Genomic_DNA"/>
</dbReference>
<feature type="region of interest" description="Disordered" evidence="1">
    <location>
        <begin position="132"/>
        <end position="190"/>
    </location>
</feature>
<protein>
    <recommendedName>
        <fullName evidence="4">Nuclear protein MDM1</fullName>
    </recommendedName>
</protein>
<comment type="caution">
    <text evidence="2">The sequence shown here is derived from an EMBL/GenBank/DDBJ whole genome shotgun (WGS) entry which is preliminary data.</text>
</comment>
<dbReference type="AlphaFoldDB" id="A0AB34IDU3"/>
<evidence type="ECO:0000313" key="3">
    <source>
        <dbReference type="Proteomes" id="UP001515480"/>
    </source>
</evidence>
<name>A0AB34IDU3_PRYPA</name>
<sequence>MDFSAGPPDLTGLDRVQKLEVMREYRRWKERPREVDFFAGPPDVSHLEGAERLKLLRQYRQWQQSHGLLPPSPDARIVGRPPAFEPPEPPPPAAADLETIELPPEPAAGMASGVLPTHYSYFERAVTERASHTTAPAAWVVDQTNPPTPPKPAAAPSPPTHPPSPRGGGGAAGMCSSQRQGDFGWLESDDPRHHRAVFPEARQLGLSERRIFAPDLLRDDAHALETQRKAREQKERRQKEWEDELSRNLAKLNQAPTAGVRSNVDPEHLASSMHPGSAFSPTGRARPVTVGMSKAAAEAALSQWRREIMGVTEQPPPSPLVHGPAEGPSAGVPTSSRGKASVRGHVGELDSRSAAEYNLQVKQKSYVPSAAASAGADPNVSASSSVKVAAPSEAAANSNDGVSSRATAGPTPSSSLAGLSHAERLARMREMRQQREAQLF</sequence>
<organism evidence="2 3">
    <name type="scientific">Prymnesium parvum</name>
    <name type="common">Toxic golden alga</name>
    <dbReference type="NCBI Taxonomy" id="97485"/>
    <lineage>
        <taxon>Eukaryota</taxon>
        <taxon>Haptista</taxon>
        <taxon>Haptophyta</taxon>
        <taxon>Prymnesiophyceae</taxon>
        <taxon>Prymnesiales</taxon>
        <taxon>Prymnesiaceae</taxon>
        <taxon>Prymnesium</taxon>
    </lineage>
</organism>
<feature type="compositionally biased region" description="Pro residues" evidence="1">
    <location>
        <begin position="83"/>
        <end position="93"/>
    </location>
</feature>
<feature type="compositionally biased region" description="Polar residues" evidence="1">
    <location>
        <begin position="400"/>
        <end position="417"/>
    </location>
</feature>
<feature type="region of interest" description="Disordered" evidence="1">
    <location>
        <begin position="223"/>
        <end position="352"/>
    </location>
</feature>
<proteinExistence type="predicted"/>
<dbReference type="Proteomes" id="UP001515480">
    <property type="component" value="Unassembled WGS sequence"/>
</dbReference>
<evidence type="ECO:0000313" key="2">
    <source>
        <dbReference type="EMBL" id="KAL1496900.1"/>
    </source>
</evidence>
<evidence type="ECO:0000256" key="1">
    <source>
        <dbReference type="SAM" id="MobiDB-lite"/>
    </source>
</evidence>
<evidence type="ECO:0008006" key="4">
    <source>
        <dbReference type="Google" id="ProtNLM"/>
    </source>
</evidence>
<gene>
    <name evidence="2" type="ORF">AB1Y20_014480</name>
</gene>
<feature type="region of interest" description="Disordered" evidence="1">
    <location>
        <begin position="366"/>
        <end position="423"/>
    </location>
</feature>
<feature type="region of interest" description="Disordered" evidence="1">
    <location>
        <begin position="65"/>
        <end position="112"/>
    </location>
</feature>
<feature type="compositionally biased region" description="Basic and acidic residues" evidence="1">
    <location>
        <begin position="223"/>
        <end position="246"/>
    </location>
</feature>
<keyword evidence="3" id="KW-1185">Reference proteome</keyword>
<feature type="compositionally biased region" description="Low complexity" evidence="1">
    <location>
        <begin position="379"/>
        <end position="399"/>
    </location>
</feature>